<comment type="caution">
    <text evidence="2">The sequence shown here is derived from an EMBL/GenBank/DDBJ whole genome shotgun (WGS) entry which is preliminary data.</text>
</comment>
<keyword evidence="3" id="KW-1185">Reference proteome</keyword>
<evidence type="ECO:0000313" key="3">
    <source>
        <dbReference type="Proteomes" id="UP001501094"/>
    </source>
</evidence>
<feature type="compositionally biased region" description="Basic and acidic residues" evidence="1">
    <location>
        <begin position="76"/>
        <end position="88"/>
    </location>
</feature>
<feature type="region of interest" description="Disordered" evidence="1">
    <location>
        <begin position="76"/>
        <end position="121"/>
    </location>
</feature>
<dbReference type="Gene3D" id="1.10.287.1060">
    <property type="entry name" value="ESAT-6-like"/>
    <property type="match status" value="1"/>
</dbReference>
<protein>
    <recommendedName>
        <fullName evidence="4">WXG100 family type VII secretion target</fullName>
    </recommendedName>
</protein>
<feature type="compositionally biased region" description="Gly residues" evidence="1">
    <location>
        <begin position="91"/>
        <end position="108"/>
    </location>
</feature>
<dbReference type="Proteomes" id="UP001501094">
    <property type="component" value="Unassembled WGS sequence"/>
</dbReference>
<evidence type="ECO:0008006" key="4">
    <source>
        <dbReference type="Google" id="ProtNLM"/>
    </source>
</evidence>
<evidence type="ECO:0000256" key="1">
    <source>
        <dbReference type="SAM" id="MobiDB-lite"/>
    </source>
</evidence>
<accession>A0ABN2NG11</accession>
<dbReference type="EMBL" id="BAAANL010000005">
    <property type="protein sequence ID" value="GAA1866034.1"/>
    <property type="molecule type" value="Genomic_DNA"/>
</dbReference>
<sequence length="503" mass="54742">MGELWGADIASLRELATTMLREAQALEAARTQVDVAVDDVQWFGQDSDGFREEWTGTHRLTMTEAIDTLTRAGETLERNADDQERTSDDAGGAGAGAGTGTNSGGGPDPAGHPSTAPTAPQALTITPDEYEDMSEAERQEWLATATDQEVADLLAAMEAQGLYPGPDAGAVASEHWTRQAAQDAGIDYLSWDPSKGSEANRANIEAVYEYYAQLYLENPDLQWAGMAAMIGPSFAAGFLDLDMMRDVAQGFEVGGDVLQHGNVPGAELIELAGSMTDEELAFYETTFLSMQQEIFHDQASMHAAYEHGGMAEIERMYESGAIDEATYDAWADIDSGDPDRVSEGNVEMLRREQQDIIHDDYQAMMDRPVTGEAMTYMMTLVGEASIPGTSTFAEVNPLTITAETPGPDNIPFTGIDNPLQGSVSIETPLPDGNIADTPQRWEYIQADTLPAYQDLLANDPGRIQEILETPVSERIDEYRLTNPDRLGRITERLATDWSVDADQ</sequence>
<gene>
    <name evidence="2" type="ORF">GCM10009751_25230</name>
</gene>
<organism evidence="2 3">
    <name type="scientific">Myceligenerans crystallogenes</name>
    <dbReference type="NCBI Taxonomy" id="316335"/>
    <lineage>
        <taxon>Bacteria</taxon>
        <taxon>Bacillati</taxon>
        <taxon>Actinomycetota</taxon>
        <taxon>Actinomycetes</taxon>
        <taxon>Micrococcales</taxon>
        <taxon>Promicromonosporaceae</taxon>
        <taxon>Myceligenerans</taxon>
    </lineage>
</organism>
<evidence type="ECO:0000313" key="2">
    <source>
        <dbReference type="EMBL" id="GAA1866034.1"/>
    </source>
</evidence>
<dbReference type="RefSeq" id="WP_344103345.1">
    <property type="nucleotide sequence ID" value="NZ_BAAANL010000005.1"/>
</dbReference>
<proteinExistence type="predicted"/>
<reference evidence="2 3" key="1">
    <citation type="journal article" date="2019" name="Int. J. Syst. Evol. Microbiol.">
        <title>The Global Catalogue of Microorganisms (GCM) 10K type strain sequencing project: providing services to taxonomists for standard genome sequencing and annotation.</title>
        <authorList>
            <consortium name="The Broad Institute Genomics Platform"/>
            <consortium name="The Broad Institute Genome Sequencing Center for Infectious Disease"/>
            <person name="Wu L."/>
            <person name="Ma J."/>
        </authorList>
    </citation>
    <scope>NUCLEOTIDE SEQUENCE [LARGE SCALE GENOMIC DNA]</scope>
    <source>
        <strain evidence="2 3">JCM 14326</strain>
    </source>
</reference>
<name>A0ABN2NG11_9MICO</name>